<organism evidence="1 2">
    <name type="scientific">Psychrosphaera aquimarina</name>
    <dbReference type="NCBI Taxonomy" id="2044854"/>
    <lineage>
        <taxon>Bacteria</taxon>
        <taxon>Pseudomonadati</taxon>
        <taxon>Pseudomonadota</taxon>
        <taxon>Gammaproteobacteria</taxon>
        <taxon>Alteromonadales</taxon>
        <taxon>Pseudoalteromonadaceae</taxon>
        <taxon>Psychrosphaera</taxon>
    </lineage>
</organism>
<accession>A0ABU3QZU6</accession>
<protein>
    <submittedName>
        <fullName evidence="1">WbqC family protein</fullName>
    </submittedName>
</protein>
<gene>
    <name evidence="1" type="ORF">RT723_07255</name>
</gene>
<sequence>MQPYLFPYLGYFQIIHSVDIFVIFDDVNYIKRGWINRNNILSKKGIERFNLPVEKASQNRKINQHNIFNPKENISKLFKQIRVNYQDSPQYQQLDTFLSQLELPNERPPQYEIEANSLLTLLQSSIQVLIDKLNLNTQILLSSNIPNELNLSSETRIIDICQQLKASSYINPPNAEKLGLYTPDNFNKFGIKLHYIQPELVEYEQFNSSTFVNYLSILDLIANLPFTEIQNRVTNYNLRLATK</sequence>
<keyword evidence="2" id="KW-1185">Reference proteome</keyword>
<name>A0ABU3QZU6_9GAMM</name>
<evidence type="ECO:0000313" key="1">
    <source>
        <dbReference type="EMBL" id="MDU0112799.1"/>
    </source>
</evidence>
<evidence type="ECO:0000313" key="2">
    <source>
        <dbReference type="Proteomes" id="UP001257914"/>
    </source>
</evidence>
<dbReference type="EMBL" id="JAWCUA010000007">
    <property type="protein sequence ID" value="MDU0112799.1"/>
    <property type="molecule type" value="Genomic_DNA"/>
</dbReference>
<dbReference type="RefSeq" id="WP_315946489.1">
    <property type="nucleotide sequence ID" value="NZ_JAWCUA010000007.1"/>
</dbReference>
<dbReference type="Pfam" id="PF08889">
    <property type="entry name" value="WbqC"/>
    <property type="match status" value="1"/>
</dbReference>
<comment type="caution">
    <text evidence="1">The sequence shown here is derived from an EMBL/GenBank/DDBJ whole genome shotgun (WGS) entry which is preliminary data.</text>
</comment>
<dbReference type="Proteomes" id="UP001257914">
    <property type="component" value="Unassembled WGS sequence"/>
</dbReference>
<proteinExistence type="predicted"/>
<dbReference type="InterPro" id="IPR014985">
    <property type="entry name" value="WbqC"/>
</dbReference>
<reference evidence="1 2" key="1">
    <citation type="submission" date="2023-10" db="EMBL/GenBank/DDBJ databases">
        <title>Psychrosphaera aquimaarina strain SW33 isolated from seawater.</title>
        <authorList>
            <person name="Bayburt H."/>
            <person name="Kim J.M."/>
            <person name="Choi B.J."/>
            <person name="Jeon C.O."/>
        </authorList>
    </citation>
    <scope>NUCLEOTIDE SEQUENCE [LARGE SCALE GENOMIC DNA]</scope>
    <source>
        <strain evidence="1 2">KCTC 52743</strain>
    </source>
</reference>